<name>A0AAV7VUJ8_PLEWA</name>
<keyword evidence="2" id="KW-1185">Reference proteome</keyword>
<organism evidence="1 2">
    <name type="scientific">Pleurodeles waltl</name>
    <name type="common">Iberian ribbed newt</name>
    <dbReference type="NCBI Taxonomy" id="8319"/>
    <lineage>
        <taxon>Eukaryota</taxon>
        <taxon>Metazoa</taxon>
        <taxon>Chordata</taxon>
        <taxon>Craniata</taxon>
        <taxon>Vertebrata</taxon>
        <taxon>Euteleostomi</taxon>
        <taxon>Amphibia</taxon>
        <taxon>Batrachia</taxon>
        <taxon>Caudata</taxon>
        <taxon>Salamandroidea</taxon>
        <taxon>Salamandridae</taxon>
        <taxon>Pleurodelinae</taxon>
        <taxon>Pleurodeles</taxon>
    </lineage>
</organism>
<sequence length="143" mass="15621">MQSAGLSTQLDGGKLERVQQDLRDGRAAARGELYPKEPQQTRNSCQALVPVGCPGYPTDMQCPELSASLEHRALVGVLAHLWKRMEKTNSCLQEYQPLPPSVHSVRLCLLSGAEACYSRSLFTEALPQAQEAAVVCVKLVRGE</sequence>
<protein>
    <submittedName>
        <fullName evidence="1">Uncharacterized protein</fullName>
    </submittedName>
</protein>
<evidence type="ECO:0000313" key="1">
    <source>
        <dbReference type="EMBL" id="KAJ1203685.1"/>
    </source>
</evidence>
<reference evidence="1" key="1">
    <citation type="journal article" date="2022" name="bioRxiv">
        <title>Sequencing and chromosome-scale assembly of the giantPleurodeles waltlgenome.</title>
        <authorList>
            <person name="Brown T."/>
            <person name="Elewa A."/>
            <person name="Iarovenko S."/>
            <person name="Subramanian E."/>
            <person name="Araus A.J."/>
            <person name="Petzold A."/>
            <person name="Susuki M."/>
            <person name="Suzuki K.-i.T."/>
            <person name="Hayashi T."/>
            <person name="Toyoda A."/>
            <person name="Oliveira C."/>
            <person name="Osipova E."/>
            <person name="Leigh N.D."/>
            <person name="Simon A."/>
            <person name="Yun M.H."/>
        </authorList>
    </citation>
    <scope>NUCLEOTIDE SEQUENCE</scope>
    <source>
        <strain evidence="1">20211129_DDA</strain>
        <tissue evidence="1">Liver</tissue>
    </source>
</reference>
<dbReference type="Proteomes" id="UP001066276">
    <property type="component" value="Chromosome 2_1"/>
</dbReference>
<evidence type="ECO:0000313" key="2">
    <source>
        <dbReference type="Proteomes" id="UP001066276"/>
    </source>
</evidence>
<accession>A0AAV7VUJ8</accession>
<gene>
    <name evidence="1" type="ORF">NDU88_007468</name>
</gene>
<comment type="caution">
    <text evidence="1">The sequence shown here is derived from an EMBL/GenBank/DDBJ whole genome shotgun (WGS) entry which is preliminary data.</text>
</comment>
<dbReference type="EMBL" id="JANPWB010000003">
    <property type="protein sequence ID" value="KAJ1203685.1"/>
    <property type="molecule type" value="Genomic_DNA"/>
</dbReference>
<proteinExistence type="predicted"/>
<dbReference type="AlphaFoldDB" id="A0AAV7VUJ8"/>